<dbReference type="InterPro" id="IPR010982">
    <property type="entry name" value="Lambda_DNA-bd_dom_sf"/>
</dbReference>
<keyword evidence="4" id="KW-1185">Reference proteome</keyword>
<evidence type="ECO:0000259" key="2">
    <source>
        <dbReference type="PROSITE" id="PS50943"/>
    </source>
</evidence>
<dbReference type="CDD" id="cd00093">
    <property type="entry name" value="HTH_XRE"/>
    <property type="match status" value="1"/>
</dbReference>
<dbReference type="Pfam" id="PF01381">
    <property type="entry name" value="HTH_3"/>
    <property type="match status" value="1"/>
</dbReference>
<dbReference type="STRING" id="1190417.SAMN05660690_1333"/>
<dbReference type="InterPro" id="IPR001387">
    <property type="entry name" value="Cro/C1-type_HTH"/>
</dbReference>
<dbReference type="Gene3D" id="1.10.260.40">
    <property type="entry name" value="lambda repressor-like DNA-binding domains"/>
    <property type="match status" value="1"/>
</dbReference>
<feature type="domain" description="HTH cro/C1-type" evidence="2">
    <location>
        <begin position="10"/>
        <end position="64"/>
    </location>
</feature>
<accession>A0A1G6LCW1</accession>
<dbReference type="SMART" id="SM00530">
    <property type="entry name" value="HTH_XRE"/>
    <property type="match status" value="1"/>
</dbReference>
<feature type="compositionally biased region" description="Basic and acidic residues" evidence="1">
    <location>
        <begin position="119"/>
        <end position="138"/>
    </location>
</feature>
<organism evidence="3 4">
    <name type="scientific">Geodermatophilus telluris</name>
    <dbReference type="NCBI Taxonomy" id="1190417"/>
    <lineage>
        <taxon>Bacteria</taxon>
        <taxon>Bacillati</taxon>
        <taxon>Actinomycetota</taxon>
        <taxon>Actinomycetes</taxon>
        <taxon>Geodermatophilales</taxon>
        <taxon>Geodermatophilaceae</taxon>
        <taxon>Geodermatophilus</taxon>
    </lineage>
</organism>
<protein>
    <submittedName>
        <fullName evidence="3">Helix-turn-helix</fullName>
    </submittedName>
</protein>
<proteinExistence type="predicted"/>
<dbReference type="PROSITE" id="PS50943">
    <property type="entry name" value="HTH_CROC1"/>
    <property type="match status" value="1"/>
</dbReference>
<evidence type="ECO:0000313" key="3">
    <source>
        <dbReference type="EMBL" id="SDC41272.1"/>
    </source>
</evidence>
<dbReference type="SUPFAM" id="SSF47413">
    <property type="entry name" value="lambda repressor-like DNA-binding domains"/>
    <property type="match status" value="1"/>
</dbReference>
<reference evidence="4" key="1">
    <citation type="submission" date="2016-10" db="EMBL/GenBank/DDBJ databases">
        <authorList>
            <person name="Varghese N."/>
            <person name="Submissions S."/>
        </authorList>
    </citation>
    <scope>NUCLEOTIDE SEQUENCE [LARGE SCALE GENOMIC DNA]</scope>
    <source>
        <strain evidence="4">DSM 45421</strain>
    </source>
</reference>
<feature type="region of interest" description="Disordered" evidence="1">
    <location>
        <begin position="119"/>
        <end position="146"/>
    </location>
</feature>
<evidence type="ECO:0000313" key="4">
    <source>
        <dbReference type="Proteomes" id="UP000199416"/>
    </source>
</evidence>
<dbReference type="RefSeq" id="WP_175471626.1">
    <property type="nucleotide sequence ID" value="NZ_FMZF01000002.1"/>
</dbReference>
<name>A0A1G6LCW1_9ACTN</name>
<dbReference type="GO" id="GO:0003677">
    <property type="term" value="F:DNA binding"/>
    <property type="evidence" value="ECO:0007669"/>
    <property type="project" value="InterPro"/>
</dbReference>
<sequence>MTDADLPGLLRRIRRTADWSQRDLARTCGLSKSSVAAIESGERGLDARVLSRVAGLAGLRLALVDGEGAVVAPMDAGAVRDEGGRRYPAHLDTRHGDEGWWHGPHRYDRPPVTYTFTRDRRTRDEVRELRGTPPDHQRPQPGDGLAERAAARRAAARRAREEERRRRLDAGELAPADLRFDCSCPPECDELDDRSGPPRHARDCTCGCDLS</sequence>
<evidence type="ECO:0000256" key="1">
    <source>
        <dbReference type="SAM" id="MobiDB-lite"/>
    </source>
</evidence>
<gene>
    <name evidence="3" type="ORF">SAMN05660690_1333</name>
</gene>
<dbReference type="AlphaFoldDB" id="A0A1G6LCW1"/>
<dbReference type="EMBL" id="FMZF01000002">
    <property type="protein sequence ID" value="SDC41272.1"/>
    <property type="molecule type" value="Genomic_DNA"/>
</dbReference>
<dbReference type="Proteomes" id="UP000199416">
    <property type="component" value="Unassembled WGS sequence"/>
</dbReference>